<gene>
    <name evidence="5" type="ORF">MNBD_GAMMA26-2035</name>
</gene>
<dbReference type="PROSITE" id="PS51371">
    <property type="entry name" value="CBS"/>
    <property type="match status" value="4"/>
</dbReference>
<dbReference type="InterPro" id="IPR046342">
    <property type="entry name" value="CBS_dom_sf"/>
</dbReference>
<evidence type="ECO:0000259" key="2">
    <source>
        <dbReference type="PROSITE" id="PS50883"/>
    </source>
</evidence>
<evidence type="ECO:0000259" key="1">
    <source>
        <dbReference type="PROSITE" id="PS50113"/>
    </source>
</evidence>
<dbReference type="PROSITE" id="PS50113">
    <property type="entry name" value="PAC"/>
    <property type="match status" value="1"/>
</dbReference>
<feature type="domain" description="CBS" evidence="4">
    <location>
        <begin position="203"/>
        <end position="260"/>
    </location>
</feature>
<dbReference type="Pfam" id="PF00563">
    <property type="entry name" value="EAL"/>
    <property type="match status" value="1"/>
</dbReference>
<dbReference type="Pfam" id="PF00571">
    <property type="entry name" value="CBS"/>
    <property type="match status" value="4"/>
</dbReference>
<dbReference type="SMART" id="SM00116">
    <property type="entry name" value="CBS"/>
    <property type="match status" value="4"/>
</dbReference>
<dbReference type="InterPro" id="IPR052155">
    <property type="entry name" value="Biofilm_reg_signaling"/>
</dbReference>
<dbReference type="EMBL" id="UOFX01000077">
    <property type="protein sequence ID" value="VAX10772.1"/>
    <property type="molecule type" value="Genomic_DNA"/>
</dbReference>
<dbReference type="InterPro" id="IPR000644">
    <property type="entry name" value="CBS_dom"/>
</dbReference>
<proteinExistence type="predicted"/>
<reference evidence="5" key="1">
    <citation type="submission" date="2018-06" db="EMBL/GenBank/DDBJ databases">
        <authorList>
            <person name="Zhirakovskaya E."/>
        </authorList>
    </citation>
    <scope>NUCLEOTIDE SEQUENCE</scope>
</reference>
<dbReference type="SUPFAM" id="SSF141868">
    <property type="entry name" value="EAL domain-like"/>
    <property type="match status" value="1"/>
</dbReference>
<dbReference type="InterPro" id="IPR035965">
    <property type="entry name" value="PAS-like_dom_sf"/>
</dbReference>
<feature type="domain" description="GGDEF" evidence="3">
    <location>
        <begin position="440"/>
        <end position="578"/>
    </location>
</feature>
<dbReference type="PANTHER" id="PTHR44757:SF2">
    <property type="entry name" value="BIOFILM ARCHITECTURE MAINTENANCE PROTEIN MBAA"/>
    <property type="match status" value="1"/>
</dbReference>
<dbReference type="PROSITE" id="PS50887">
    <property type="entry name" value="GGDEF"/>
    <property type="match status" value="1"/>
</dbReference>
<feature type="domain" description="CBS" evidence="4">
    <location>
        <begin position="10"/>
        <end position="65"/>
    </location>
</feature>
<dbReference type="SUPFAM" id="SSF55785">
    <property type="entry name" value="PYP-like sensor domain (PAS domain)"/>
    <property type="match status" value="1"/>
</dbReference>
<dbReference type="Gene3D" id="3.20.20.450">
    <property type="entry name" value="EAL domain"/>
    <property type="match status" value="1"/>
</dbReference>
<name>A0A3B1B3R9_9ZZZZ</name>
<dbReference type="FunFam" id="3.30.70.270:FF:000001">
    <property type="entry name" value="Diguanylate cyclase domain protein"/>
    <property type="match status" value="1"/>
</dbReference>
<dbReference type="FunFam" id="3.20.20.450:FF:000001">
    <property type="entry name" value="Cyclic di-GMP phosphodiesterase yahA"/>
    <property type="match status" value="1"/>
</dbReference>
<dbReference type="InterPro" id="IPR000700">
    <property type="entry name" value="PAS-assoc_C"/>
</dbReference>
<dbReference type="CDD" id="cd01948">
    <property type="entry name" value="EAL"/>
    <property type="match status" value="1"/>
</dbReference>
<dbReference type="Pfam" id="PF13426">
    <property type="entry name" value="PAS_9"/>
    <property type="match status" value="1"/>
</dbReference>
<dbReference type="Pfam" id="PF00990">
    <property type="entry name" value="GGDEF"/>
    <property type="match status" value="1"/>
</dbReference>
<dbReference type="AlphaFoldDB" id="A0A3B1B3R9"/>
<dbReference type="CDD" id="cd00130">
    <property type="entry name" value="PAS"/>
    <property type="match status" value="1"/>
</dbReference>
<accession>A0A3B1B3R9</accession>
<evidence type="ECO:0000259" key="3">
    <source>
        <dbReference type="PROSITE" id="PS50887"/>
    </source>
</evidence>
<dbReference type="InterPro" id="IPR029787">
    <property type="entry name" value="Nucleotide_cyclase"/>
</dbReference>
<organism evidence="5">
    <name type="scientific">hydrothermal vent metagenome</name>
    <dbReference type="NCBI Taxonomy" id="652676"/>
    <lineage>
        <taxon>unclassified sequences</taxon>
        <taxon>metagenomes</taxon>
        <taxon>ecological metagenomes</taxon>
    </lineage>
</organism>
<feature type="domain" description="EAL" evidence="2">
    <location>
        <begin position="587"/>
        <end position="842"/>
    </location>
</feature>
<protein>
    <submittedName>
        <fullName evidence="5">Diguanylate cyclase/phosphodiesterase (GGDEF &amp; EAL domains) with PAS/PAC sensor(S)</fullName>
    </submittedName>
</protein>
<dbReference type="SMART" id="SM00267">
    <property type="entry name" value="GGDEF"/>
    <property type="match status" value="1"/>
</dbReference>
<dbReference type="NCBIfam" id="TIGR00229">
    <property type="entry name" value="sensory_box"/>
    <property type="match status" value="1"/>
</dbReference>
<dbReference type="InterPro" id="IPR000160">
    <property type="entry name" value="GGDEF_dom"/>
</dbReference>
<dbReference type="InterPro" id="IPR000014">
    <property type="entry name" value="PAS"/>
</dbReference>
<dbReference type="PROSITE" id="PS50883">
    <property type="entry name" value="EAL"/>
    <property type="match status" value="1"/>
</dbReference>
<dbReference type="Gene3D" id="3.30.450.20">
    <property type="entry name" value="PAS domain"/>
    <property type="match status" value="1"/>
</dbReference>
<evidence type="ECO:0000259" key="4">
    <source>
        <dbReference type="PROSITE" id="PS51371"/>
    </source>
</evidence>
<dbReference type="CDD" id="cd09836">
    <property type="entry name" value="CBS_pair_arch"/>
    <property type="match status" value="1"/>
</dbReference>
<dbReference type="NCBIfam" id="TIGR00254">
    <property type="entry name" value="GGDEF"/>
    <property type="match status" value="1"/>
</dbReference>
<dbReference type="CDD" id="cd01949">
    <property type="entry name" value="GGDEF"/>
    <property type="match status" value="1"/>
</dbReference>
<dbReference type="InterPro" id="IPR043128">
    <property type="entry name" value="Rev_trsase/Diguanyl_cyclase"/>
</dbReference>
<dbReference type="InterPro" id="IPR035919">
    <property type="entry name" value="EAL_sf"/>
</dbReference>
<sequence length="846" mass="94540">MIHMQLAEIMSAPVVCVHANADVSEALRVMAEKNISSIVVVDNQRPIGILTERSLVKMACDDMAVADGVVGELMTTPVITATLEMDYHDGFQMLVTNRIRHLPIVNEDGTLVGVVTETDFLDGLGMEYYMEFKSVKDSSTCDVFTLDPSDMLIEAAQLMNHWKISCIVVQQDGVPIGIISERDMVQLIRDGVNFQTCPLERVMSQPVQTAIADMPLCDAAEIMKKSAIRRLVVVDEDGRLDGLLTKSDVLKGLQTRYTELLKEVIDKQTSQLVASQKIISEQAVLDHLLRTATNIAVVTMNLEYCITYFNPMAEKVFGHIVSVVLGKTAPDVLAMEGISPANFIKLMRITQKKGEYNFMLERHLKDGTYLYLESRISGIWDRSGDLVGYVLLSQDITERRHMQARIEYQATHDALTGLPNRTLLLDRLELSMERAKRHKMVGALLFIDLDHFKNINDSLGHPIGDGVLHEIARRLEGNLRSEDTVARLGGDEFVALLAEEENDWQTVAARAQAIAEKLNAAVLSPLFIKGHELHVSASVGVALFPHGNDSAADVLKHADTAMYRGKESGRNAIRFFSPRMQKAVQKRLEMQNAIRRALRESELTLHFAPQVNASGDLLGVEALLRWHTHERGMVPPAEFIPIAEECGLILQIGEWVLHNVCIHLKRWVQAGLLASPQRVAINISPKQLRQPNFFAKFRAILEEHGIDPSLLELEITENLLLTDIEDTANKMNQLKELGVLIAVDDFGTGYSSLSYIKRLPLDILKIDRSFVRDVNDDPNDAGIVDTIIAMARHMELDIIAEGVETREQLNFLIARDCNRFQGYYFSRPLPEDELLPLLKAGNVNPG</sequence>
<dbReference type="Gene3D" id="3.30.70.270">
    <property type="match status" value="1"/>
</dbReference>
<feature type="domain" description="PAC" evidence="1">
    <location>
        <begin position="354"/>
        <end position="408"/>
    </location>
</feature>
<dbReference type="InterPro" id="IPR001633">
    <property type="entry name" value="EAL_dom"/>
</dbReference>
<feature type="domain" description="CBS" evidence="4">
    <location>
        <begin position="138"/>
        <end position="196"/>
    </location>
</feature>
<dbReference type="SMART" id="SM00052">
    <property type="entry name" value="EAL"/>
    <property type="match status" value="1"/>
</dbReference>
<dbReference type="SMART" id="SM00086">
    <property type="entry name" value="PAC"/>
    <property type="match status" value="1"/>
</dbReference>
<evidence type="ECO:0000313" key="5">
    <source>
        <dbReference type="EMBL" id="VAX10772.1"/>
    </source>
</evidence>
<dbReference type="Gene3D" id="3.10.580.10">
    <property type="entry name" value="CBS-domain"/>
    <property type="match status" value="2"/>
</dbReference>
<dbReference type="PANTHER" id="PTHR44757">
    <property type="entry name" value="DIGUANYLATE CYCLASE DGCP"/>
    <property type="match status" value="1"/>
</dbReference>
<dbReference type="SUPFAM" id="SSF54631">
    <property type="entry name" value="CBS-domain pair"/>
    <property type="match status" value="2"/>
</dbReference>
<dbReference type="SUPFAM" id="SSF55073">
    <property type="entry name" value="Nucleotide cyclase"/>
    <property type="match status" value="1"/>
</dbReference>
<dbReference type="InterPro" id="IPR001610">
    <property type="entry name" value="PAC"/>
</dbReference>
<feature type="domain" description="CBS" evidence="4">
    <location>
        <begin position="74"/>
        <end position="132"/>
    </location>
</feature>